<gene>
    <name evidence="4" type="ORF">K8352_13990</name>
</gene>
<accession>A0AAE3JQ94</accession>
<reference evidence="4" key="1">
    <citation type="submission" date="2023-02" db="EMBL/GenBank/DDBJ databases">
        <title>Genome of Flavobacteriaceae gen. nov. sp. strain F89.</title>
        <authorList>
            <person name="Wang Y."/>
        </authorList>
    </citation>
    <scope>NUCLEOTIDE SEQUENCE</scope>
    <source>
        <strain evidence="4">F89</strain>
    </source>
</reference>
<dbReference type="SUPFAM" id="SSF56935">
    <property type="entry name" value="Porins"/>
    <property type="match status" value="1"/>
</dbReference>
<dbReference type="Gene3D" id="2.40.170.20">
    <property type="entry name" value="TonB-dependent receptor, beta-barrel domain"/>
    <property type="match status" value="1"/>
</dbReference>
<comment type="subcellular location">
    <subcellularLocation>
        <location evidence="1">Cell outer membrane</location>
    </subcellularLocation>
</comment>
<dbReference type="RefSeq" id="WP_317903009.1">
    <property type="nucleotide sequence ID" value="NZ_JAIRBC010000021.1"/>
</dbReference>
<comment type="caution">
    <text evidence="4">The sequence shown here is derived from an EMBL/GenBank/DDBJ whole genome shotgun (WGS) entry which is preliminary data.</text>
</comment>
<evidence type="ECO:0000313" key="4">
    <source>
        <dbReference type="EMBL" id="MCG2461866.1"/>
    </source>
</evidence>
<dbReference type="Proteomes" id="UP001200642">
    <property type="component" value="Unassembled WGS sequence"/>
</dbReference>
<name>A0AAE3JQ94_9FLAO</name>
<dbReference type="InterPro" id="IPR036942">
    <property type="entry name" value="Beta-barrel_TonB_sf"/>
</dbReference>
<dbReference type="AlphaFoldDB" id="A0AAE3JQ94"/>
<sequence>MQKHIPITLLALIGMLQITVAQDKDKKDLGTQTVTVVKAYSPTISDAFKIKSVPTLNDSIVLQKKNIEYSINSVPVASTFTPAKGKAAGVEKTPPPTLYNSYASVGVGNYFNAAADFYTSRALNRDERLDVGLNHLSSSSDISDADLSTKFYNTKLSADYTKTDRDLVWGANIGFQHQLYNWYGLPKDVFSQTVIDGIDSKQNYFMGEAGAHMSMDNSFFKGGELRYRRFWDAVKSGENRAYFTPKFEFPVNDEVVALDVKIDYVGGSFKNANLNNTANDAGIDYGRLQFGISPSLQMLRDDLTLNLGVGFVYGLDMENSDGNFYIYPEVTASYRLLDETVIAYGGIEGELDQNSYYGFVEDNPYVSPTLGIQPTDKKYNAYVGLKGRLMPNLSYNVKGSYIAENRKPLYLMNPENQFRNDAKGYYYSNSFQVFYDDIKTLGFFGELNLDVNRDFTLGINAEVFNYNTETDNPAWNLPDLKASLFMDYQIGKQWFTGANLFYVGERKDLMAQAVQNVQPSDFPSEIVTLDAYFDINAHVGYRWTDQWSFFLNFNNIANNNYMRWANFQVQGFQVLGGAAYKFDF</sequence>
<evidence type="ECO:0000256" key="1">
    <source>
        <dbReference type="ARBA" id="ARBA00004442"/>
    </source>
</evidence>
<evidence type="ECO:0000256" key="3">
    <source>
        <dbReference type="ARBA" id="ARBA00023237"/>
    </source>
</evidence>
<dbReference type="GO" id="GO:0009279">
    <property type="term" value="C:cell outer membrane"/>
    <property type="evidence" value="ECO:0007669"/>
    <property type="project" value="UniProtKB-SubCell"/>
</dbReference>
<keyword evidence="3" id="KW-0998">Cell outer membrane</keyword>
<protein>
    <submittedName>
        <fullName evidence="4">TonB-dependent receptor</fullName>
    </submittedName>
</protein>
<keyword evidence="5" id="KW-1185">Reference proteome</keyword>
<dbReference type="EMBL" id="JAIRBC010000021">
    <property type="protein sequence ID" value="MCG2461866.1"/>
    <property type="molecule type" value="Genomic_DNA"/>
</dbReference>
<evidence type="ECO:0000313" key="5">
    <source>
        <dbReference type="Proteomes" id="UP001200642"/>
    </source>
</evidence>
<proteinExistence type="predicted"/>
<evidence type="ECO:0000256" key="2">
    <source>
        <dbReference type="ARBA" id="ARBA00023136"/>
    </source>
</evidence>
<keyword evidence="2" id="KW-0472">Membrane</keyword>
<keyword evidence="4" id="KW-0675">Receptor</keyword>
<organism evidence="4 5">
    <name type="scientific">Cerina litoralis</name>
    <dbReference type="NCBI Taxonomy" id="2874477"/>
    <lineage>
        <taxon>Bacteria</taxon>
        <taxon>Pseudomonadati</taxon>
        <taxon>Bacteroidota</taxon>
        <taxon>Flavobacteriia</taxon>
        <taxon>Flavobacteriales</taxon>
        <taxon>Flavobacteriaceae</taxon>
        <taxon>Cerina</taxon>
    </lineage>
</organism>